<dbReference type="SMART" id="SM00028">
    <property type="entry name" value="TPR"/>
    <property type="match status" value="6"/>
</dbReference>
<dbReference type="SUPFAM" id="SSF48452">
    <property type="entry name" value="TPR-like"/>
    <property type="match status" value="1"/>
</dbReference>
<keyword evidence="1" id="KW-0472">Membrane</keyword>
<feature type="transmembrane region" description="Helical" evidence="1">
    <location>
        <begin position="761"/>
        <end position="787"/>
    </location>
</feature>
<reference evidence="2 3" key="1">
    <citation type="submission" date="2016-04" db="EMBL/GenBank/DDBJ databases">
        <title>The genome of Intoshia linei affirms orthonectids as highly simplified spiralians.</title>
        <authorList>
            <person name="Mikhailov K.V."/>
            <person name="Slusarev G.S."/>
            <person name="Nikitin M.A."/>
            <person name="Logacheva M.D."/>
            <person name="Penin A."/>
            <person name="Aleoshin V."/>
            <person name="Panchin Y.V."/>
        </authorList>
    </citation>
    <scope>NUCLEOTIDE SEQUENCE [LARGE SCALE GENOMIC DNA]</scope>
    <source>
        <strain evidence="2">Intl2013</strain>
        <tissue evidence="2">Whole animal</tissue>
    </source>
</reference>
<feature type="transmembrane region" description="Helical" evidence="1">
    <location>
        <begin position="359"/>
        <end position="384"/>
    </location>
</feature>
<dbReference type="InterPro" id="IPR039340">
    <property type="entry name" value="Tfc4/TFIIIC-102/Sfc4"/>
</dbReference>
<dbReference type="PANTHER" id="PTHR23082:SF0">
    <property type="entry name" value="GENERAL TRANSCRIPTION FACTOR 3C POLYPEPTIDE 3"/>
    <property type="match status" value="1"/>
</dbReference>
<dbReference type="PANTHER" id="PTHR23082">
    <property type="entry name" value="TRANSCRIPTION INITIATION FACTOR IIIC TFIIIC , POLYPEPTIDE 3-RELATED"/>
    <property type="match status" value="1"/>
</dbReference>
<evidence type="ECO:0000256" key="1">
    <source>
        <dbReference type="SAM" id="Phobius"/>
    </source>
</evidence>
<proteinExistence type="predicted"/>
<dbReference type="EMBL" id="LWCA01000510">
    <property type="protein sequence ID" value="OAF68124.1"/>
    <property type="molecule type" value="Genomic_DNA"/>
</dbReference>
<comment type="caution">
    <text evidence="2">The sequence shown here is derived from an EMBL/GenBank/DDBJ whole genome shotgun (WGS) entry which is preliminary data.</text>
</comment>
<gene>
    <name evidence="2" type="ORF">A3Q56_04128</name>
</gene>
<dbReference type="GO" id="GO:0000127">
    <property type="term" value="C:transcription factor TFIIIC complex"/>
    <property type="evidence" value="ECO:0007669"/>
    <property type="project" value="TreeGrafter"/>
</dbReference>
<organism evidence="2 3">
    <name type="scientific">Intoshia linei</name>
    <dbReference type="NCBI Taxonomy" id="1819745"/>
    <lineage>
        <taxon>Eukaryota</taxon>
        <taxon>Metazoa</taxon>
        <taxon>Spiralia</taxon>
        <taxon>Lophotrochozoa</taxon>
        <taxon>Mesozoa</taxon>
        <taxon>Orthonectida</taxon>
        <taxon>Rhopaluridae</taxon>
        <taxon>Intoshia</taxon>
    </lineage>
</organism>
<dbReference type="OrthoDB" id="151490at2759"/>
<keyword evidence="1" id="KW-0812">Transmembrane</keyword>
<evidence type="ECO:0000313" key="3">
    <source>
        <dbReference type="Proteomes" id="UP000078046"/>
    </source>
</evidence>
<name>A0A177B3Y1_9BILA</name>
<evidence type="ECO:0000313" key="2">
    <source>
        <dbReference type="EMBL" id="OAF68124.1"/>
    </source>
</evidence>
<dbReference type="Gene3D" id="1.25.40.10">
    <property type="entry name" value="Tetratricopeptide repeat domain"/>
    <property type="match status" value="2"/>
</dbReference>
<dbReference type="AlphaFoldDB" id="A0A177B3Y1"/>
<dbReference type="Pfam" id="PF13181">
    <property type="entry name" value="TPR_8"/>
    <property type="match status" value="1"/>
</dbReference>
<dbReference type="Proteomes" id="UP000078046">
    <property type="component" value="Unassembled WGS sequence"/>
</dbReference>
<evidence type="ECO:0008006" key="4">
    <source>
        <dbReference type="Google" id="ProtNLM"/>
    </source>
</evidence>
<protein>
    <recommendedName>
        <fullName evidence="4">General transcription factor 3C polypeptide 3</fullName>
    </recommendedName>
</protein>
<dbReference type="GO" id="GO:0006383">
    <property type="term" value="P:transcription by RNA polymerase III"/>
    <property type="evidence" value="ECO:0007669"/>
    <property type="project" value="InterPro"/>
</dbReference>
<dbReference type="InterPro" id="IPR011990">
    <property type="entry name" value="TPR-like_helical_dom_sf"/>
</dbReference>
<keyword evidence="1" id="KW-1133">Transmembrane helix</keyword>
<dbReference type="InterPro" id="IPR019734">
    <property type="entry name" value="TPR_rpt"/>
</dbReference>
<keyword evidence="3" id="KW-1185">Reference proteome</keyword>
<accession>A0A177B3Y1</accession>
<sequence length="892" mass="105997">MDQEMNESIQDDINMTEIDFDQVNKTQDDENEDLYKDDFVDMDINIIDIVNPHLTKCVSDEADDQNPDLEEEMDMKISENIEMNVYTNFNELDDLNENKLEKLDELENMKMLKKLPPYLSGLLGQANMHFIRRQFDISIKIATTIIKRIPYNWEAYETIAQCYMEKGDTKKYFTFLKYAAYLNPKNYERWLILSDLAENKSKQEAVKYLKKALQIDNKDLRIHWRLCHLLEYDNNLLFSAYIKLLNVLASQNSQKYIDLVRDIISNLKNKQEESDRPVRLIYNAIHHHPHLTTLEEKKKVINYYFNKSYFKKCLQTFENAKFVEFFDVDKNVILFNNQNEYQLKFDSIKFIKLSEMEECLFPFLCISAIHNGLFYLAVIVYNLIIQNYLQHIDIGENVEIVDNIKFNEYYHINLKLQLNKIEKIDLELSEIMLKIANTFSIAENYNLALEIYKNLVDCCTYNQEVSLYGYGSCLSNFEQFDEAIKVLEKCIEFDTNWMEPRMCISQIYQNTDLEKAISYLTIDSVSLDNHILMYSKSKLFIQKKLYLTDPFCNDSDQIVTLLSNSIFGNLHQLTHNQIMCYAIYLPTQCISKGTKLRNITCKLSEIPKPKIFRSIVTQFYQRIKPTNSKKDLWDSFVILLNLLNQRKEYDQLAKHLILGLISFLFFRCMDKLDKIFQWIIRVSIITRNGYISYKIIRYYFSIEHSVIYTHFFLNLTSKVLESVDCDLYIKFVITLSQNPKFYSWRLLVAHSHLKKSNMINAAFQCFLILNVYFIGGRFMAIWILWLWGNFCNGDIFNDVDPLNFLYLGISLLRSVRYYNHESRHFMFIYCIYFFQKYAQLRGECQEVYFNIGRCMHYLEMKSYAVFFYNKALTFKSAIPNDEDRADPTVYPG</sequence>